<dbReference type="PANTHER" id="PTHR36478">
    <property type="entry name" value="OS04G0614237 PROTEIN-RELATED"/>
    <property type="match status" value="1"/>
</dbReference>
<proteinExistence type="predicted"/>
<evidence type="ECO:0000313" key="3">
    <source>
        <dbReference type="Proteomes" id="UP000636709"/>
    </source>
</evidence>
<evidence type="ECO:0000256" key="1">
    <source>
        <dbReference type="SAM" id="MobiDB-lite"/>
    </source>
</evidence>
<accession>A0A835ACA2</accession>
<dbReference type="OrthoDB" id="694960at2759"/>
<name>A0A835ACA2_9POAL</name>
<reference evidence="2" key="1">
    <citation type="submission" date="2020-07" db="EMBL/GenBank/DDBJ databases">
        <title>Genome sequence and genetic diversity analysis of an under-domesticated orphan crop, white fonio (Digitaria exilis).</title>
        <authorList>
            <person name="Bennetzen J.L."/>
            <person name="Chen S."/>
            <person name="Ma X."/>
            <person name="Wang X."/>
            <person name="Yssel A.E.J."/>
            <person name="Chaluvadi S.R."/>
            <person name="Johnson M."/>
            <person name="Gangashetty P."/>
            <person name="Hamidou F."/>
            <person name="Sanogo M.D."/>
            <person name="Zwaenepoel A."/>
            <person name="Wallace J."/>
            <person name="Van De Peer Y."/>
            <person name="Van Deynze A."/>
        </authorList>
    </citation>
    <scope>NUCLEOTIDE SEQUENCE</scope>
    <source>
        <tissue evidence="2">Leaves</tissue>
    </source>
</reference>
<feature type="region of interest" description="Disordered" evidence="1">
    <location>
        <begin position="29"/>
        <end position="80"/>
    </location>
</feature>
<sequence>MGGDEEEATETMRGRGRLVWQKEQAVLFSSPRLLSPTRSRPRQRERDSPPSRPQFSAPAMEHPDAAGSGPGERPTRRSVKRSLEYPCVSRFRQRRLLAYLRARRFDDAFESFRSQRRVGGLTLSDLRRRVALDTFVHFRIDHLQDLGRSGRWLDAIKYIARFAPSDRLLGQEGQLFVDFVHMHNVIDSIVAGKSHGGLVAGEYKRYLDKNPNAPPGDVKLARILLDKAADMLEDLIALVPEFKDLLRMPNCPTRPRDVLPIGFMEWIVSKHLILPASILRRR</sequence>
<dbReference type="Proteomes" id="UP000636709">
    <property type="component" value="Unassembled WGS sequence"/>
</dbReference>
<feature type="compositionally biased region" description="Low complexity" evidence="1">
    <location>
        <begin position="29"/>
        <end position="38"/>
    </location>
</feature>
<gene>
    <name evidence="2" type="ORF">HU200_064165</name>
</gene>
<comment type="caution">
    <text evidence="2">The sequence shown here is derived from an EMBL/GenBank/DDBJ whole genome shotgun (WGS) entry which is preliminary data.</text>
</comment>
<evidence type="ECO:0000313" key="2">
    <source>
        <dbReference type="EMBL" id="KAF8650003.1"/>
    </source>
</evidence>
<keyword evidence="3" id="KW-1185">Reference proteome</keyword>
<dbReference type="AlphaFoldDB" id="A0A835ACA2"/>
<dbReference type="PANTHER" id="PTHR36478:SF22">
    <property type="entry name" value="OS04G0616900 PROTEIN"/>
    <property type="match status" value="1"/>
</dbReference>
<dbReference type="EMBL" id="JACEFO010002751">
    <property type="protein sequence ID" value="KAF8650003.1"/>
    <property type="molecule type" value="Genomic_DNA"/>
</dbReference>
<organism evidence="2 3">
    <name type="scientific">Digitaria exilis</name>
    <dbReference type="NCBI Taxonomy" id="1010633"/>
    <lineage>
        <taxon>Eukaryota</taxon>
        <taxon>Viridiplantae</taxon>
        <taxon>Streptophyta</taxon>
        <taxon>Embryophyta</taxon>
        <taxon>Tracheophyta</taxon>
        <taxon>Spermatophyta</taxon>
        <taxon>Magnoliopsida</taxon>
        <taxon>Liliopsida</taxon>
        <taxon>Poales</taxon>
        <taxon>Poaceae</taxon>
        <taxon>PACMAD clade</taxon>
        <taxon>Panicoideae</taxon>
        <taxon>Panicodae</taxon>
        <taxon>Paniceae</taxon>
        <taxon>Anthephorinae</taxon>
        <taxon>Digitaria</taxon>
    </lineage>
</organism>
<protein>
    <submittedName>
        <fullName evidence="2">Uncharacterized protein</fullName>
    </submittedName>
</protein>